<sequence>MKNLIPGLILLAFAAFVSLAPCQAQWSQDAGVNLAIADRPSDQVTPKVAGTSTGGCYVAWFDLASGSYDVYLQHLDAEGFELWAHNGLLISDHPQMTWLVDWDLIADSNDNAIVLFSDIRDGADLDVYAYKIAPNGGFLWGTDGKTISENNDFEPAPRVVESSNGDLVFVWSRQPDEGDGALMMQRLSPDGTELFAHGGIPIVTVPGEDPGFCEMVPSENGNVIVSWVKDISTFYSDRYVMAEEFTAAGTSAWGGSVSVFDATIVPIAHTPRILSDGDGGAIVYWHRSLSDYFNSFVQHLDTNGSEIFPHNGLSVSTTAGYHHIDPTVSYNTSTGEIYVFWDERNSNQSQWGVYGQLFSADGARLWGAGGFAFEPVNTTYKLAIRSVPVADDAMVFWIDEPTGTYGQNRVVGFRTDRSGVRPWGDPPIEVSSHLSSKSGLPLSMDHFGVVKLIWEDGRNGAPDIYGQNVNFNGTLGLCACTVDNGVADMTRLALNTVLPNPFSERAVLNFQLPRTADIHLAVYDLGGRRIATLVDGRYPAGSYNTAWLGLNDSGERVPSGLYFGRLISEGMISTKKIVYLK</sequence>
<evidence type="ECO:0000313" key="4">
    <source>
        <dbReference type="Proteomes" id="UP000777784"/>
    </source>
</evidence>
<organism evidence="3 4">
    <name type="scientific">Eiseniibacteriota bacterium</name>
    <dbReference type="NCBI Taxonomy" id="2212470"/>
    <lineage>
        <taxon>Bacteria</taxon>
        <taxon>Candidatus Eiseniibacteriota</taxon>
    </lineage>
</organism>
<protein>
    <recommendedName>
        <fullName evidence="2">FlgD/Vpr Ig-like domain-containing protein</fullName>
    </recommendedName>
</protein>
<dbReference type="Pfam" id="PF13860">
    <property type="entry name" value="FlgD_ig"/>
    <property type="match status" value="1"/>
</dbReference>
<dbReference type="InterPro" id="IPR025965">
    <property type="entry name" value="FlgD/Vpr_Ig-like"/>
</dbReference>
<comment type="caution">
    <text evidence="3">The sequence shown here is derived from an EMBL/GenBank/DDBJ whole genome shotgun (WGS) entry which is preliminary data.</text>
</comment>
<dbReference type="EMBL" id="JAHJDP010000069">
    <property type="protein sequence ID" value="MBU2691629.1"/>
    <property type="molecule type" value="Genomic_DNA"/>
</dbReference>
<keyword evidence="1" id="KW-0732">Signal</keyword>
<feature type="domain" description="FlgD/Vpr Ig-like" evidence="2">
    <location>
        <begin position="508"/>
        <end position="562"/>
    </location>
</feature>
<evidence type="ECO:0000313" key="3">
    <source>
        <dbReference type="EMBL" id="MBU2691629.1"/>
    </source>
</evidence>
<feature type="chain" id="PRO_5036793902" description="FlgD/Vpr Ig-like domain-containing protein" evidence="1">
    <location>
        <begin position="27"/>
        <end position="581"/>
    </location>
</feature>
<dbReference type="Gene3D" id="2.60.40.4070">
    <property type="match status" value="1"/>
</dbReference>
<evidence type="ECO:0000259" key="2">
    <source>
        <dbReference type="Pfam" id="PF13860"/>
    </source>
</evidence>
<name>A0A948W6L2_UNCEI</name>
<proteinExistence type="predicted"/>
<evidence type="ECO:0000256" key="1">
    <source>
        <dbReference type="SAM" id="SignalP"/>
    </source>
</evidence>
<accession>A0A948W6L2</accession>
<feature type="signal peptide" evidence="1">
    <location>
        <begin position="1"/>
        <end position="26"/>
    </location>
</feature>
<dbReference type="AlphaFoldDB" id="A0A948W6L2"/>
<reference evidence="3" key="1">
    <citation type="submission" date="2021-05" db="EMBL/GenBank/DDBJ databases">
        <title>Energy efficiency and biological interactions define the core microbiome of deep oligotrophic groundwater.</title>
        <authorList>
            <person name="Mehrshad M."/>
            <person name="Lopez-Fernandez M."/>
            <person name="Bell E."/>
            <person name="Bernier-Latmani R."/>
            <person name="Bertilsson S."/>
            <person name="Dopson M."/>
        </authorList>
    </citation>
    <scope>NUCLEOTIDE SEQUENCE</scope>
    <source>
        <strain evidence="3">Modern_marine.mb.64</strain>
    </source>
</reference>
<dbReference type="Proteomes" id="UP000777784">
    <property type="component" value="Unassembled WGS sequence"/>
</dbReference>
<gene>
    <name evidence="3" type="ORF">KJ970_11950</name>
</gene>